<dbReference type="RefSeq" id="WP_131002296.1">
    <property type="nucleotide sequence ID" value="NZ_JBHSZR010000005.1"/>
</dbReference>
<proteinExistence type="predicted"/>
<dbReference type="OrthoDB" id="6683219at2"/>
<dbReference type="InterPro" id="IPR001048">
    <property type="entry name" value="Asp/Glu/Uridylate_kinase"/>
</dbReference>
<dbReference type="GO" id="GO:0016301">
    <property type="term" value="F:kinase activity"/>
    <property type="evidence" value="ECO:0007669"/>
    <property type="project" value="UniProtKB-KW"/>
</dbReference>
<feature type="domain" description="Aspartate/glutamate/uridylate kinase" evidence="2">
    <location>
        <begin position="7"/>
        <end position="141"/>
    </location>
</feature>
<reference evidence="3 4" key="1">
    <citation type="submission" date="2019-02" db="EMBL/GenBank/DDBJ databases">
        <title>Hansschlegelia quercus sp. nov., a novel methylotrophic bacterium from buds of oak (Quercus robur L.).</title>
        <authorList>
            <person name="Agafonova N.V."/>
            <person name="Kaparullina E.N."/>
            <person name="Grouzdev D.S."/>
            <person name="Doronina N.V."/>
        </authorList>
    </citation>
    <scope>NUCLEOTIDE SEQUENCE [LARGE SCALE GENOMIC DNA]</scope>
    <source>
        <strain evidence="3 4">Dub</strain>
    </source>
</reference>
<keyword evidence="1" id="KW-0732">Signal</keyword>
<dbReference type="Pfam" id="PF00696">
    <property type="entry name" value="AA_kinase"/>
    <property type="match status" value="1"/>
</dbReference>
<protein>
    <submittedName>
        <fullName evidence="3">Aspartate kinase</fullName>
    </submittedName>
</protein>
<dbReference type="InterPro" id="IPR036393">
    <property type="entry name" value="AceGlu_kinase-like_sf"/>
</dbReference>
<dbReference type="Proteomes" id="UP000291613">
    <property type="component" value="Unassembled WGS sequence"/>
</dbReference>
<evidence type="ECO:0000259" key="2">
    <source>
        <dbReference type="Pfam" id="PF00696"/>
    </source>
</evidence>
<feature type="chain" id="PRO_5020956906" evidence="1">
    <location>
        <begin position="23"/>
        <end position="196"/>
    </location>
</feature>
<evidence type="ECO:0000313" key="4">
    <source>
        <dbReference type="Proteomes" id="UP000291613"/>
    </source>
</evidence>
<dbReference type="Gene3D" id="3.40.1160.10">
    <property type="entry name" value="Acetylglutamate kinase-like"/>
    <property type="match status" value="1"/>
</dbReference>
<keyword evidence="3" id="KW-0808">Transferase</keyword>
<accession>A0A4Q9GK14</accession>
<sequence>MPLTKPYVVKLGGSLLASPALDALLGTAAAHGAIVVPGGGPFADAVRIAQAERGFGEAAAHAMAILAMEQTAFLLADRAPAFALCATREGFANAAGRPTIWCPAAMALDADLPRSWDVTSDSLALWLATALGAPGLVLVKSARVSGGDPTLWAAAGLVDRTFPSLAAHYRGEIVCVGEADISKLDAALSSSTKAAA</sequence>
<organism evidence="3 4">
    <name type="scientific">Hansschlegelia quercus</name>
    <dbReference type="NCBI Taxonomy" id="2528245"/>
    <lineage>
        <taxon>Bacteria</taxon>
        <taxon>Pseudomonadati</taxon>
        <taxon>Pseudomonadota</taxon>
        <taxon>Alphaproteobacteria</taxon>
        <taxon>Hyphomicrobiales</taxon>
        <taxon>Methylopilaceae</taxon>
        <taxon>Hansschlegelia</taxon>
    </lineage>
</organism>
<evidence type="ECO:0000256" key="1">
    <source>
        <dbReference type="SAM" id="SignalP"/>
    </source>
</evidence>
<dbReference type="SUPFAM" id="SSF53633">
    <property type="entry name" value="Carbamate kinase-like"/>
    <property type="match status" value="1"/>
</dbReference>
<name>A0A4Q9GK14_9HYPH</name>
<gene>
    <name evidence="3" type="ORF">EYR15_06700</name>
</gene>
<feature type="signal peptide" evidence="1">
    <location>
        <begin position="1"/>
        <end position="22"/>
    </location>
</feature>
<keyword evidence="4" id="KW-1185">Reference proteome</keyword>
<evidence type="ECO:0000313" key="3">
    <source>
        <dbReference type="EMBL" id="TBN54512.1"/>
    </source>
</evidence>
<comment type="caution">
    <text evidence="3">The sequence shown here is derived from an EMBL/GenBank/DDBJ whole genome shotgun (WGS) entry which is preliminary data.</text>
</comment>
<dbReference type="EMBL" id="SIUB01000002">
    <property type="protein sequence ID" value="TBN54512.1"/>
    <property type="molecule type" value="Genomic_DNA"/>
</dbReference>
<dbReference type="AlphaFoldDB" id="A0A4Q9GK14"/>
<keyword evidence="3" id="KW-0418">Kinase</keyword>